<name>A0AAX3DU40_RHOPL</name>
<dbReference type="Gene3D" id="2.60.40.2420">
    <property type="match status" value="1"/>
</dbReference>
<reference evidence="3" key="1">
    <citation type="journal article" date="2022" name="Biol. Control">
        <title>In silico genomic analysis of Rhodopseudomonas palustris strains revealed potential biocontrol agents and crop yield enhancers.</title>
        <authorList>
            <person name="Surachat K."/>
            <person name="Kantachote D."/>
            <person name="Deachamag P."/>
            <person name="Wonglapsuwan M."/>
        </authorList>
    </citation>
    <scope>NUCLEOTIDE SEQUENCE</scope>
    <source>
        <strain evidence="3">TLS06</strain>
    </source>
</reference>
<evidence type="ECO:0000259" key="2">
    <source>
        <dbReference type="Pfam" id="PF21112"/>
    </source>
</evidence>
<feature type="signal peptide" evidence="1">
    <location>
        <begin position="1"/>
        <end position="30"/>
    </location>
</feature>
<evidence type="ECO:0000313" key="3">
    <source>
        <dbReference type="EMBL" id="UYO38349.1"/>
    </source>
</evidence>
<dbReference type="InterPro" id="IPR048632">
    <property type="entry name" value="CsgH-like"/>
</dbReference>
<accession>A0AAX3DU40</accession>
<dbReference type="AlphaFoldDB" id="A0AAX3DU40"/>
<gene>
    <name evidence="3" type="ORF">KQX62_16625</name>
</gene>
<proteinExistence type="predicted"/>
<evidence type="ECO:0000313" key="4">
    <source>
        <dbReference type="Proteomes" id="UP001163166"/>
    </source>
</evidence>
<dbReference type="InterPro" id="IPR053722">
    <property type="entry name" value="Curli_assembly_CsgC/AgfC"/>
</dbReference>
<feature type="domain" description="CsgH-like" evidence="2">
    <location>
        <begin position="36"/>
        <end position="124"/>
    </location>
</feature>
<dbReference type="InterPro" id="IPR047726">
    <property type="entry name" value="CsgH_dom"/>
</dbReference>
<dbReference type="EMBL" id="CP076676">
    <property type="protein sequence ID" value="UYO38349.1"/>
    <property type="molecule type" value="Genomic_DNA"/>
</dbReference>
<feature type="chain" id="PRO_5043410448" description="CsgH-like domain-containing protein" evidence="1">
    <location>
        <begin position="31"/>
        <end position="127"/>
    </location>
</feature>
<dbReference type="Proteomes" id="UP001163166">
    <property type="component" value="Chromosome"/>
</dbReference>
<keyword evidence="1" id="KW-0732">Signal</keyword>
<sequence length="127" mass="13613">MFVAPRNFSQLARCSAGLLLILTWSPDANASKTMGLDCEIRNTPDGNLLRIDAILHATKAAAGEYQLNVFKQSTSGVSQNAQSGTFELTGPADEILTSIIVDRSPETELRAELTIRSNQGSVSCASR</sequence>
<protein>
    <recommendedName>
        <fullName evidence="2">CsgH-like domain-containing protein</fullName>
    </recommendedName>
</protein>
<organism evidence="3 4">
    <name type="scientific">Rhodopseudomonas palustris</name>
    <dbReference type="NCBI Taxonomy" id="1076"/>
    <lineage>
        <taxon>Bacteria</taxon>
        <taxon>Pseudomonadati</taxon>
        <taxon>Pseudomonadota</taxon>
        <taxon>Alphaproteobacteria</taxon>
        <taxon>Hyphomicrobiales</taxon>
        <taxon>Nitrobacteraceae</taxon>
        <taxon>Rhodopseudomonas</taxon>
    </lineage>
</organism>
<dbReference type="NCBIfam" id="NF041112">
    <property type="entry name" value="chap_CsgH_alph"/>
    <property type="match status" value="1"/>
</dbReference>
<dbReference type="RefSeq" id="WP_264073893.1">
    <property type="nucleotide sequence ID" value="NZ_CP076676.1"/>
</dbReference>
<dbReference type="Pfam" id="PF21112">
    <property type="entry name" value="CsgH"/>
    <property type="match status" value="1"/>
</dbReference>
<evidence type="ECO:0000256" key="1">
    <source>
        <dbReference type="SAM" id="SignalP"/>
    </source>
</evidence>